<dbReference type="PROSITE" id="PS51375">
    <property type="entry name" value="PPR"/>
    <property type="match status" value="6"/>
</dbReference>
<dbReference type="OMA" id="RNGVMGM"/>
<dbReference type="EMBL" id="CM007387">
    <property type="protein sequence ID" value="ONK64167.1"/>
    <property type="molecule type" value="Genomic_DNA"/>
</dbReference>
<feature type="repeat" description="PPR" evidence="2">
    <location>
        <begin position="167"/>
        <end position="201"/>
    </location>
</feature>
<sequence>MNPSKCHLLLKSCKTLNQLKQIHAQSITQSLHPHHQPLSCKILNLYSNLNRPIDALNVFTQIPDPDLITLTSLINLHLHSNQPRKAIWVFAEILKSGKKPDGFAAVGALSASGLICDLKLGKSLHGFVLRHGLGFETVVNNALVDTYCRNGRLELAKIVFDEMGERDPVSWSSLLHGYVIYGSLEHACELFDEMTKRDVVCWTVMITGHVQRKCPVRALELFSEMKLEGHRPTLITIVGVLSACADIGALDLGRAIHGCIAKINLGLDVTIVYNALIDMYSKSGDLKMAVEIFKGTMKKDVYTWTTMISGFAVHGQGLRAIKVFNDMLDSGIRPNEVTFLSVLLACSHSGLVNEGRVWFKKMSEIHKLKPKVEHYGCMVDLFGRAGQLKEAKKLVKEMSRNPDCVIWRSLLSASLVHGDIKLAETAGREIIKQDPNDDGVYVLLWNMYASSNRWEEAREMRKEMTERKLVKMPGCSWIELDGIVHEFLVEDRIHLLCEDICLILEGISKHLKMDTVPFFEDDCVWL</sequence>
<dbReference type="Pfam" id="PF20431">
    <property type="entry name" value="E_motif"/>
    <property type="match status" value="1"/>
</dbReference>
<dbReference type="InterPro" id="IPR011990">
    <property type="entry name" value="TPR-like_helical_dom_sf"/>
</dbReference>
<organism evidence="3 4">
    <name type="scientific">Asparagus officinalis</name>
    <name type="common">Garden asparagus</name>
    <dbReference type="NCBI Taxonomy" id="4686"/>
    <lineage>
        <taxon>Eukaryota</taxon>
        <taxon>Viridiplantae</taxon>
        <taxon>Streptophyta</taxon>
        <taxon>Embryophyta</taxon>
        <taxon>Tracheophyta</taxon>
        <taxon>Spermatophyta</taxon>
        <taxon>Magnoliopsida</taxon>
        <taxon>Liliopsida</taxon>
        <taxon>Asparagales</taxon>
        <taxon>Asparagaceae</taxon>
        <taxon>Asparagoideae</taxon>
        <taxon>Asparagus</taxon>
    </lineage>
</organism>
<name>A0A5P1EG31_ASPOF</name>
<feature type="repeat" description="PPR" evidence="2">
    <location>
        <begin position="437"/>
        <end position="471"/>
    </location>
</feature>
<dbReference type="Proteomes" id="UP000243459">
    <property type="component" value="Chromosome 7"/>
</dbReference>
<feature type="repeat" description="PPR" evidence="2">
    <location>
        <begin position="66"/>
        <end position="100"/>
    </location>
</feature>
<evidence type="ECO:0000256" key="2">
    <source>
        <dbReference type="PROSITE-ProRule" id="PRU00708"/>
    </source>
</evidence>
<dbReference type="GO" id="GO:0003723">
    <property type="term" value="F:RNA binding"/>
    <property type="evidence" value="ECO:0007669"/>
    <property type="project" value="InterPro"/>
</dbReference>
<feature type="repeat" description="PPR" evidence="2">
    <location>
        <begin position="136"/>
        <end position="166"/>
    </location>
</feature>
<dbReference type="InterPro" id="IPR002885">
    <property type="entry name" value="PPR_rpt"/>
</dbReference>
<keyword evidence="4" id="KW-1185">Reference proteome</keyword>
<dbReference type="NCBIfam" id="TIGR00756">
    <property type="entry name" value="PPR"/>
    <property type="match status" value="6"/>
</dbReference>
<dbReference type="GO" id="GO:0016556">
    <property type="term" value="P:mRNA modification"/>
    <property type="evidence" value="ECO:0007669"/>
    <property type="project" value="UniProtKB-ARBA"/>
</dbReference>
<dbReference type="Gene3D" id="1.25.40.10">
    <property type="entry name" value="Tetratricopeptide repeat domain"/>
    <property type="match status" value="4"/>
</dbReference>
<dbReference type="PANTHER" id="PTHR47926">
    <property type="entry name" value="PENTATRICOPEPTIDE REPEAT-CONTAINING PROTEIN"/>
    <property type="match status" value="1"/>
</dbReference>
<accession>A0A5P1EG31</accession>
<keyword evidence="1" id="KW-0677">Repeat</keyword>
<evidence type="ECO:0000313" key="4">
    <source>
        <dbReference type="Proteomes" id="UP000243459"/>
    </source>
</evidence>
<feature type="repeat" description="PPR" evidence="2">
    <location>
        <begin position="371"/>
        <end position="401"/>
    </location>
</feature>
<dbReference type="Gramene" id="ONK64167">
    <property type="protein sequence ID" value="ONK64167"/>
    <property type="gene ID" value="A4U43_C07F22790"/>
</dbReference>
<dbReference type="InterPro" id="IPR046848">
    <property type="entry name" value="E_motif"/>
</dbReference>
<feature type="repeat" description="PPR" evidence="2">
    <location>
        <begin position="300"/>
        <end position="334"/>
    </location>
</feature>
<dbReference type="AlphaFoldDB" id="A0A5P1EG31"/>
<proteinExistence type="predicted"/>
<dbReference type="InterPro" id="IPR046960">
    <property type="entry name" value="PPR_At4g14850-like_plant"/>
</dbReference>
<dbReference type="FunFam" id="1.25.40.10:FF:001579">
    <property type="entry name" value="Pentatricopeptide repeat-containing protein"/>
    <property type="match status" value="1"/>
</dbReference>
<dbReference type="SUPFAM" id="SSF48452">
    <property type="entry name" value="TPR-like"/>
    <property type="match status" value="1"/>
</dbReference>
<dbReference type="Pfam" id="PF01535">
    <property type="entry name" value="PPR"/>
    <property type="match status" value="4"/>
</dbReference>
<protein>
    <submittedName>
        <fullName evidence="3">Uncharacterized protein</fullName>
    </submittedName>
</protein>
<dbReference type="PANTHER" id="PTHR47926:SF497">
    <property type="entry name" value="TETRATRICOPEPTIDE-LIKE HELICAL DOMAIN SUPERFAMILY"/>
    <property type="match status" value="1"/>
</dbReference>
<dbReference type="Pfam" id="PF13041">
    <property type="entry name" value="PPR_2"/>
    <property type="match status" value="2"/>
</dbReference>
<dbReference type="FunFam" id="1.25.40.10:FF:000348">
    <property type="entry name" value="Pentatricopeptide repeat-containing protein chloroplastic"/>
    <property type="match status" value="1"/>
</dbReference>
<dbReference type="FunFam" id="1.25.40.10:FF:000277">
    <property type="entry name" value="Pentatricopeptide repeat-containing protein, mitochondrial"/>
    <property type="match status" value="1"/>
</dbReference>
<dbReference type="GO" id="GO:0005737">
    <property type="term" value="C:cytoplasm"/>
    <property type="evidence" value="ECO:0007669"/>
    <property type="project" value="UniProtKB-ARBA"/>
</dbReference>
<evidence type="ECO:0000313" key="3">
    <source>
        <dbReference type="EMBL" id="ONK64167.1"/>
    </source>
</evidence>
<gene>
    <name evidence="3" type="ORF">A4U43_C07F22790</name>
</gene>
<evidence type="ECO:0000256" key="1">
    <source>
        <dbReference type="ARBA" id="ARBA00022737"/>
    </source>
</evidence>
<reference evidence="4" key="1">
    <citation type="journal article" date="2017" name="Nat. Commun.">
        <title>The asparagus genome sheds light on the origin and evolution of a young Y chromosome.</title>
        <authorList>
            <person name="Harkess A."/>
            <person name="Zhou J."/>
            <person name="Xu C."/>
            <person name="Bowers J.E."/>
            <person name="Van der Hulst R."/>
            <person name="Ayyampalayam S."/>
            <person name="Mercati F."/>
            <person name="Riccardi P."/>
            <person name="McKain M.R."/>
            <person name="Kakrana A."/>
            <person name="Tang H."/>
            <person name="Ray J."/>
            <person name="Groenendijk J."/>
            <person name="Arikit S."/>
            <person name="Mathioni S.M."/>
            <person name="Nakano M."/>
            <person name="Shan H."/>
            <person name="Telgmann-Rauber A."/>
            <person name="Kanno A."/>
            <person name="Yue Z."/>
            <person name="Chen H."/>
            <person name="Li W."/>
            <person name="Chen Y."/>
            <person name="Xu X."/>
            <person name="Zhang Y."/>
            <person name="Luo S."/>
            <person name="Chen H."/>
            <person name="Gao J."/>
            <person name="Mao Z."/>
            <person name="Pires J.C."/>
            <person name="Luo M."/>
            <person name="Kudrna D."/>
            <person name="Wing R.A."/>
            <person name="Meyers B.C."/>
            <person name="Yi K."/>
            <person name="Kong H."/>
            <person name="Lavrijsen P."/>
            <person name="Sunseri F."/>
            <person name="Falavigna A."/>
            <person name="Ye Y."/>
            <person name="Leebens-Mack J.H."/>
            <person name="Chen G."/>
        </authorList>
    </citation>
    <scope>NUCLEOTIDE SEQUENCE [LARGE SCALE GENOMIC DNA]</scope>
    <source>
        <strain evidence="4">cv. DH0086</strain>
    </source>
</reference>
<dbReference type="OrthoDB" id="726582at2759"/>